<keyword evidence="2" id="KW-0540">Nuclease</keyword>
<dbReference type="PANTHER" id="PTHR15160:SF1">
    <property type="entry name" value="VON HIPPEL-LINDAU DISEASE TUMOR SUPPRESSOR"/>
    <property type="match status" value="1"/>
</dbReference>
<proteinExistence type="inferred from homology"/>
<evidence type="ECO:0000256" key="2">
    <source>
        <dbReference type="ARBA" id="ARBA00022722"/>
    </source>
</evidence>
<keyword evidence="6" id="KW-1185">Reference proteome</keyword>
<dbReference type="Proteomes" id="UP000796880">
    <property type="component" value="Unassembled WGS sequence"/>
</dbReference>
<sequence>MLGAQLCLRTVSGVRTVTDQTNACRSVPCSSPASSCSLNFTVRFGFRAKRFSGPKSMFICCKSFSYGNSFGARSNNDDDRGHDYLEASLLLSETISHYSLRRRGFQEDLKWKSSGKSFPYSNAVGQGFLQRFQSPTIFLKISCDGDFLLPIVVGEFAIEKLVDTQRGAEDGDPPDQFQFLRNLVDKLGYQVNMVKITERVVNTYFARLIFSKAGGDDILSVDARPSDAINVANRCKAPIYVNKQIVMTDAIKISFAMGRVRGSKSTYDVSLDSAADGPDLLAQELDLVKNINLAVKEERYKDAAMWRDKLQKLRESIHEH</sequence>
<dbReference type="Pfam" id="PF02577">
    <property type="entry name" value="BFN_dom"/>
    <property type="match status" value="1"/>
</dbReference>
<protein>
    <recommendedName>
        <fullName evidence="4">BFN domain-containing protein</fullName>
    </recommendedName>
</protein>
<evidence type="ECO:0000313" key="6">
    <source>
        <dbReference type="Proteomes" id="UP000796880"/>
    </source>
</evidence>
<comment type="caution">
    <text evidence="5">The sequence shown here is derived from an EMBL/GenBank/DDBJ whole genome shotgun (WGS) entry which is preliminary data.</text>
</comment>
<dbReference type="AlphaFoldDB" id="A0A8K0EBB1"/>
<keyword evidence="2" id="KW-0378">Hydrolase</keyword>
<dbReference type="SUPFAM" id="SSF103256">
    <property type="entry name" value="Hypothetical protein TM0160"/>
    <property type="match status" value="1"/>
</dbReference>
<comment type="function">
    <text evidence="3">Bifunctional nuclease with both RNase and DNase activities. Involved in basal defense response. Participates in abscisic acid-derived callose deposition following infection by a necrotrophic pathogen.</text>
</comment>
<dbReference type="PANTHER" id="PTHR15160">
    <property type="entry name" value="VON HIPPEL-LINDAU PROTEIN"/>
    <property type="match status" value="1"/>
</dbReference>
<evidence type="ECO:0000259" key="4">
    <source>
        <dbReference type="PROSITE" id="PS51658"/>
    </source>
</evidence>
<dbReference type="GO" id="GO:0004518">
    <property type="term" value="F:nuclease activity"/>
    <property type="evidence" value="ECO:0007669"/>
    <property type="project" value="UniProtKB-UniRule"/>
</dbReference>
<comment type="similarity">
    <text evidence="1">Belongs to the bifunctional nuclease family.</text>
</comment>
<evidence type="ECO:0000313" key="5">
    <source>
        <dbReference type="EMBL" id="KAF3440362.1"/>
    </source>
</evidence>
<dbReference type="GO" id="GO:0016567">
    <property type="term" value="P:protein ubiquitination"/>
    <property type="evidence" value="ECO:0007669"/>
    <property type="project" value="TreeGrafter"/>
</dbReference>
<dbReference type="OrthoDB" id="566255at2759"/>
<feature type="domain" description="BFN" evidence="4">
    <location>
        <begin position="120"/>
        <end position="253"/>
    </location>
</feature>
<reference evidence="5" key="1">
    <citation type="submission" date="2020-03" db="EMBL/GenBank/DDBJ databases">
        <title>A high-quality chromosome-level genome assembly of a woody plant with both climbing and erect habits, Rhamnella rubrinervis.</title>
        <authorList>
            <person name="Lu Z."/>
            <person name="Yang Y."/>
            <person name="Zhu X."/>
            <person name="Sun Y."/>
        </authorList>
    </citation>
    <scope>NUCLEOTIDE SEQUENCE</scope>
    <source>
        <strain evidence="5">BYM</strain>
        <tissue evidence="5">Leaf</tissue>
    </source>
</reference>
<evidence type="ECO:0000256" key="1">
    <source>
        <dbReference type="ARBA" id="ARBA00009095"/>
    </source>
</evidence>
<dbReference type="Gene3D" id="3.10.690.10">
    <property type="entry name" value="Bifunctional nuclease domain"/>
    <property type="match status" value="1"/>
</dbReference>
<organism evidence="5 6">
    <name type="scientific">Rhamnella rubrinervis</name>
    <dbReference type="NCBI Taxonomy" id="2594499"/>
    <lineage>
        <taxon>Eukaryota</taxon>
        <taxon>Viridiplantae</taxon>
        <taxon>Streptophyta</taxon>
        <taxon>Embryophyta</taxon>
        <taxon>Tracheophyta</taxon>
        <taxon>Spermatophyta</taxon>
        <taxon>Magnoliopsida</taxon>
        <taxon>eudicotyledons</taxon>
        <taxon>Gunneridae</taxon>
        <taxon>Pentapetalae</taxon>
        <taxon>rosids</taxon>
        <taxon>fabids</taxon>
        <taxon>Rosales</taxon>
        <taxon>Rhamnaceae</taxon>
        <taxon>rhamnoid group</taxon>
        <taxon>Rhamneae</taxon>
        <taxon>Rhamnella</taxon>
    </lineage>
</organism>
<evidence type="ECO:0000256" key="3">
    <source>
        <dbReference type="ARBA" id="ARBA00025428"/>
    </source>
</evidence>
<dbReference type="GO" id="GO:0030891">
    <property type="term" value="C:VCB complex"/>
    <property type="evidence" value="ECO:0007669"/>
    <property type="project" value="TreeGrafter"/>
</dbReference>
<accession>A0A8K0EBB1</accession>
<name>A0A8K0EBB1_9ROSA</name>
<dbReference type="InterPro" id="IPR036104">
    <property type="entry name" value="BFN_sf"/>
</dbReference>
<gene>
    <name evidence="5" type="ORF">FNV43_RR18646</name>
</gene>
<dbReference type="PROSITE" id="PS51658">
    <property type="entry name" value="BFN"/>
    <property type="match status" value="1"/>
</dbReference>
<dbReference type="GO" id="GO:0005634">
    <property type="term" value="C:nucleus"/>
    <property type="evidence" value="ECO:0007669"/>
    <property type="project" value="TreeGrafter"/>
</dbReference>
<dbReference type="EMBL" id="VOIH02000008">
    <property type="protein sequence ID" value="KAF3440362.1"/>
    <property type="molecule type" value="Genomic_DNA"/>
</dbReference>
<dbReference type="InterPro" id="IPR003729">
    <property type="entry name" value="Bi_nuclease_dom"/>
</dbReference>